<gene>
    <name evidence="2" type="ORF">KHLLAP_LOCUS9976</name>
</gene>
<proteinExistence type="predicted"/>
<comment type="caution">
    <text evidence="2">The sequence shown here is derived from an EMBL/GenBank/DDBJ whole genome shotgun (WGS) entry which is preliminary data.</text>
</comment>
<evidence type="ECO:0000313" key="2">
    <source>
        <dbReference type="EMBL" id="CAJ2509508.1"/>
    </source>
</evidence>
<reference evidence="2" key="1">
    <citation type="submission" date="2023-10" db="EMBL/GenBank/DDBJ databases">
        <authorList>
            <person name="Hackl T."/>
        </authorList>
    </citation>
    <scope>NUCLEOTIDE SEQUENCE</scope>
</reference>
<dbReference type="InterPro" id="IPR002575">
    <property type="entry name" value="Aminoglycoside_PTrfase"/>
</dbReference>
<protein>
    <submittedName>
        <fullName evidence="2">Uu.00g145340.m01.CDS01</fullName>
    </submittedName>
</protein>
<evidence type="ECO:0000313" key="3">
    <source>
        <dbReference type="Proteomes" id="UP001295740"/>
    </source>
</evidence>
<dbReference type="Pfam" id="PF01636">
    <property type="entry name" value="APH"/>
    <property type="match status" value="1"/>
</dbReference>
<accession>A0AAI8VRX3</accession>
<name>A0AAI8VRX3_9PEZI</name>
<keyword evidence="3" id="KW-1185">Reference proteome</keyword>
<dbReference type="InterPro" id="IPR011009">
    <property type="entry name" value="Kinase-like_dom_sf"/>
</dbReference>
<dbReference type="Proteomes" id="UP001295740">
    <property type="component" value="Unassembled WGS sequence"/>
</dbReference>
<sequence>MEYRWIYFARCYQKPQVVPDEELLERQQSMLHKLSLLQEAPQHAYLQETVTQLQSDAGVVHLFSKDYPQVLNHGDLSETNILVNGETAAVTGFIDWSLGSVRPFGYERYALRQLSGKMTSEGWSDMICRARTDEAFWTEFWSITSIEDPAQRIKIKEQAELVAKLGLIIRYAIQKTLDGIPLDKLATRPARYLASWLTTPNWSSMLLNGRLLRKQTPSVPTFIMLKFPSGRQRSSEGR</sequence>
<feature type="domain" description="Aminoglycoside phosphotransferase" evidence="1">
    <location>
        <begin position="22"/>
        <end position="107"/>
    </location>
</feature>
<organism evidence="2 3">
    <name type="scientific">Anthostomella pinea</name>
    <dbReference type="NCBI Taxonomy" id="933095"/>
    <lineage>
        <taxon>Eukaryota</taxon>
        <taxon>Fungi</taxon>
        <taxon>Dikarya</taxon>
        <taxon>Ascomycota</taxon>
        <taxon>Pezizomycotina</taxon>
        <taxon>Sordariomycetes</taxon>
        <taxon>Xylariomycetidae</taxon>
        <taxon>Xylariales</taxon>
        <taxon>Xylariaceae</taxon>
        <taxon>Anthostomella</taxon>
    </lineage>
</organism>
<dbReference type="AlphaFoldDB" id="A0AAI8VRX3"/>
<dbReference type="EMBL" id="CAUWAG010000012">
    <property type="protein sequence ID" value="CAJ2509508.1"/>
    <property type="molecule type" value="Genomic_DNA"/>
</dbReference>
<dbReference type="SUPFAM" id="SSF56112">
    <property type="entry name" value="Protein kinase-like (PK-like)"/>
    <property type="match status" value="1"/>
</dbReference>
<evidence type="ECO:0000259" key="1">
    <source>
        <dbReference type="Pfam" id="PF01636"/>
    </source>
</evidence>
<dbReference type="Gene3D" id="3.90.1200.10">
    <property type="match status" value="1"/>
</dbReference>